<keyword evidence="13" id="KW-1185">Reference proteome</keyword>
<dbReference type="GO" id="GO:0006508">
    <property type="term" value="P:proteolysis"/>
    <property type="evidence" value="ECO:0007669"/>
    <property type="project" value="UniProtKB-KW"/>
</dbReference>
<sequence>MMKAALLLLLGAQSVASASLRHRKLERTLAENRIDEQYIVVLHESVDVKSKVSALKTQLPNCEVNFTYEEETFHGVSLGKVSERQLSDLLEDPDVVFVEEDQIIDTHMEQVYPTWGLDRLDDASLPLDNSYTYQYTGKGVKAFVIDTGIDPHGDLRSPSCGYTAYSSCIDEQGHGTHVAGTIGGSKYGVAKDVDLVAVRVMGPDGRGSTSGLLSGLDYVYQQKKNNPSQPMVANMSLGGAYSRALNNIVENIVNAGVFFAVAAGNSNSNACWSSPASAKGVVTVASSNRNDIRSGFSNYGSCVDIFAPGEAIESTLPGSRVGLMSGTSMATPHVAGVAALYLEANPTWSAYQVWNAMQADAISGMINDSGPGTPNRLLSTRNIGSTKTAPVAAPVPAPVAAPVTAPVQPPSQCKANFSKCQQSSECCKQNCKYGFCWVW</sequence>
<feature type="active site" description="Charge relay system" evidence="7">
    <location>
        <position position="328"/>
    </location>
</feature>
<dbReference type="InterPro" id="IPR023827">
    <property type="entry name" value="Peptidase_S8_Asp-AS"/>
</dbReference>
<dbReference type="FunFam" id="3.40.50.200:FF:000014">
    <property type="entry name" value="Proteinase K"/>
    <property type="match status" value="1"/>
</dbReference>
<dbReference type="Gene3D" id="3.40.50.200">
    <property type="entry name" value="Peptidase S8/S53 domain"/>
    <property type="match status" value="1"/>
</dbReference>
<evidence type="ECO:0000313" key="12">
    <source>
        <dbReference type="EMBL" id="GAX14197.1"/>
    </source>
</evidence>
<dbReference type="PROSITE" id="PS00138">
    <property type="entry name" value="SUBTILASE_SER"/>
    <property type="match status" value="1"/>
</dbReference>
<comment type="caution">
    <text evidence="12">The sequence shown here is derived from an EMBL/GenBank/DDBJ whole genome shotgun (WGS) entry which is preliminary data.</text>
</comment>
<feature type="signal peptide" evidence="9">
    <location>
        <begin position="1"/>
        <end position="17"/>
    </location>
</feature>
<dbReference type="PANTHER" id="PTHR43806">
    <property type="entry name" value="PEPTIDASE S8"/>
    <property type="match status" value="1"/>
</dbReference>
<dbReference type="PRINTS" id="PR00723">
    <property type="entry name" value="SUBTILISIN"/>
</dbReference>
<dbReference type="EMBL" id="BDSP01000076">
    <property type="protein sequence ID" value="GAX14197.1"/>
    <property type="molecule type" value="Genomic_DNA"/>
</dbReference>
<dbReference type="InterPro" id="IPR023828">
    <property type="entry name" value="Peptidase_S8_Ser-AS"/>
</dbReference>
<dbReference type="OrthoDB" id="40711at2759"/>
<evidence type="ECO:0000256" key="6">
    <source>
        <dbReference type="ARBA" id="ARBA00023619"/>
    </source>
</evidence>
<dbReference type="InterPro" id="IPR010259">
    <property type="entry name" value="S8pro/Inhibitor_I9"/>
</dbReference>
<dbReference type="Proteomes" id="UP000198406">
    <property type="component" value="Unassembled WGS sequence"/>
</dbReference>
<name>A0A1Z5JJK5_FISSO</name>
<dbReference type="InterPro" id="IPR036852">
    <property type="entry name" value="Peptidase_S8/S53_dom_sf"/>
</dbReference>
<evidence type="ECO:0000256" key="9">
    <source>
        <dbReference type="SAM" id="SignalP"/>
    </source>
</evidence>
<comment type="catalytic activity">
    <reaction evidence="5">
        <text>Hydrolysis of proteins with broad specificity for peptide bonds, and a preference for a large uncharged residue in P1. Hydrolyzes peptide amides.</text>
        <dbReference type="EC" id="3.4.21.62"/>
    </reaction>
</comment>
<comment type="similarity">
    <text evidence="1 7 8">Belongs to the peptidase S8 family.</text>
</comment>
<dbReference type="PANTHER" id="PTHR43806:SF11">
    <property type="entry name" value="CEREVISIN-RELATED"/>
    <property type="match status" value="1"/>
</dbReference>
<dbReference type="PROSITE" id="PS00137">
    <property type="entry name" value="SUBTILASE_HIS"/>
    <property type="match status" value="1"/>
</dbReference>
<evidence type="ECO:0000256" key="5">
    <source>
        <dbReference type="ARBA" id="ARBA00023529"/>
    </source>
</evidence>
<dbReference type="GO" id="GO:0004252">
    <property type="term" value="F:serine-type endopeptidase activity"/>
    <property type="evidence" value="ECO:0007669"/>
    <property type="project" value="UniProtKB-UniRule"/>
</dbReference>
<keyword evidence="2 7" id="KW-0645">Protease</keyword>
<dbReference type="Pfam" id="PF00082">
    <property type="entry name" value="Peptidase_S8"/>
    <property type="match status" value="1"/>
</dbReference>
<dbReference type="InterPro" id="IPR000209">
    <property type="entry name" value="Peptidase_S8/S53_dom"/>
</dbReference>
<evidence type="ECO:0000259" key="10">
    <source>
        <dbReference type="Pfam" id="PF00082"/>
    </source>
</evidence>
<organism evidence="12 13">
    <name type="scientific">Fistulifera solaris</name>
    <name type="common">Oleaginous diatom</name>
    <dbReference type="NCBI Taxonomy" id="1519565"/>
    <lineage>
        <taxon>Eukaryota</taxon>
        <taxon>Sar</taxon>
        <taxon>Stramenopiles</taxon>
        <taxon>Ochrophyta</taxon>
        <taxon>Bacillariophyta</taxon>
        <taxon>Bacillariophyceae</taxon>
        <taxon>Bacillariophycidae</taxon>
        <taxon>Naviculales</taxon>
        <taxon>Naviculaceae</taxon>
        <taxon>Fistulifera</taxon>
    </lineage>
</organism>
<dbReference type="InterPro" id="IPR022398">
    <property type="entry name" value="Peptidase_S8_His-AS"/>
</dbReference>
<dbReference type="InterPro" id="IPR050131">
    <property type="entry name" value="Peptidase_S8_subtilisin-like"/>
</dbReference>
<dbReference type="PROSITE" id="PS00136">
    <property type="entry name" value="SUBTILASE_ASP"/>
    <property type="match status" value="1"/>
</dbReference>
<evidence type="ECO:0000256" key="7">
    <source>
        <dbReference type="PROSITE-ProRule" id="PRU01240"/>
    </source>
</evidence>
<feature type="domain" description="Peptidase S8/S53" evidence="10">
    <location>
        <begin position="137"/>
        <end position="361"/>
    </location>
</feature>
<evidence type="ECO:0000256" key="8">
    <source>
        <dbReference type="RuleBase" id="RU003355"/>
    </source>
</evidence>
<evidence type="ECO:0000313" key="13">
    <source>
        <dbReference type="Proteomes" id="UP000198406"/>
    </source>
</evidence>
<accession>A0A1Z5JJK5</accession>
<dbReference type="SUPFAM" id="SSF54897">
    <property type="entry name" value="Protease propeptides/inhibitors"/>
    <property type="match status" value="1"/>
</dbReference>
<evidence type="ECO:0000259" key="11">
    <source>
        <dbReference type="Pfam" id="PF05922"/>
    </source>
</evidence>
<feature type="chain" id="PRO_5012012337" description="subtilisin" evidence="9">
    <location>
        <begin position="18"/>
        <end position="439"/>
    </location>
</feature>
<dbReference type="Pfam" id="PF05922">
    <property type="entry name" value="Inhibitor_I9"/>
    <property type="match status" value="1"/>
</dbReference>
<dbReference type="InParanoid" id="A0A1Z5JJK5"/>
<dbReference type="AlphaFoldDB" id="A0A1Z5JJK5"/>
<evidence type="ECO:0000256" key="4">
    <source>
        <dbReference type="ARBA" id="ARBA00022825"/>
    </source>
</evidence>
<dbReference type="SUPFAM" id="SSF52743">
    <property type="entry name" value="Subtilisin-like"/>
    <property type="match status" value="1"/>
</dbReference>
<reference evidence="12 13" key="1">
    <citation type="journal article" date="2015" name="Plant Cell">
        <title>Oil accumulation by the oleaginous diatom Fistulifera solaris as revealed by the genome and transcriptome.</title>
        <authorList>
            <person name="Tanaka T."/>
            <person name="Maeda Y."/>
            <person name="Veluchamy A."/>
            <person name="Tanaka M."/>
            <person name="Abida H."/>
            <person name="Marechal E."/>
            <person name="Bowler C."/>
            <person name="Muto M."/>
            <person name="Sunaga Y."/>
            <person name="Tanaka M."/>
            <person name="Yoshino T."/>
            <person name="Taniguchi T."/>
            <person name="Fukuda Y."/>
            <person name="Nemoto M."/>
            <person name="Matsumoto M."/>
            <person name="Wong P.S."/>
            <person name="Aburatani S."/>
            <person name="Fujibuchi W."/>
        </authorList>
    </citation>
    <scope>NUCLEOTIDE SEQUENCE [LARGE SCALE GENOMIC DNA]</scope>
    <source>
        <strain evidence="12 13">JPCC DA0580</strain>
    </source>
</reference>
<dbReference type="EC" id="3.4.21.62" evidence="6"/>
<feature type="active site" description="Charge relay system" evidence="7">
    <location>
        <position position="174"/>
    </location>
</feature>
<feature type="domain" description="Inhibitor I9" evidence="11">
    <location>
        <begin position="38"/>
        <end position="107"/>
    </location>
</feature>
<dbReference type="GO" id="GO:0005615">
    <property type="term" value="C:extracellular space"/>
    <property type="evidence" value="ECO:0007669"/>
    <property type="project" value="TreeGrafter"/>
</dbReference>
<evidence type="ECO:0000256" key="3">
    <source>
        <dbReference type="ARBA" id="ARBA00022801"/>
    </source>
</evidence>
<dbReference type="Gene3D" id="3.30.70.80">
    <property type="entry name" value="Peptidase S8 propeptide/proteinase inhibitor I9"/>
    <property type="match status" value="1"/>
</dbReference>
<proteinExistence type="inferred from homology"/>
<dbReference type="InterPro" id="IPR034193">
    <property type="entry name" value="PCSK9_ProteinaseK-like"/>
</dbReference>
<keyword evidence="9" id="KW-0732">Signal</keyword>
<feature type="active site" description="Charge relay system" evidence="7">
    <location>
        <position position="146"/>
    </location>
</feature>
<evidence type="ECO:0000256" key="2">
    <source>
        <dbReference type="ARBA" id="ARBA00022670"/>
    </source>
</evidence>
<dbReference type="CDD" id="cd04077">
    <property type="entry name" value="Peptidases_S8_PCSK9_ProteinaseK_like"/>
    <property type="match status" value="1"/>
</dbReference>
<keyword evidence="3 7" id="KW-0378">Hydrolase</keyword>
<dbReference type="PROSITE" id="PS51892">
    <property type="entry name" value="SUBTILASE"/>
    <property type="match status" value="1"/>
</dbReference>
<protein>
    <recommendedName>
        <fullName evidence="6">subtilisin</fullName>
        <ecNumber evidence="6">3.4.21.62</ecNumber>
    </recommendedName>
</protein>
<gene>
    <name evidence="12" type="ORF">FisN_20Hh180</name>
</gene>
<evidence type="ECO:0000256" key="1">
    <source>
        <dbReference type="ARBA" id="ARBA00011073"/>
    </source>
</evidence>
<keyword evidence="4 7" id="KW-0720">Serine protease</keyword>
<dbReference type="InterPro" id="IPR015500">
    <property type="entry name" value="Peptidase_S8_subtilisin-rel"/>
</dbReference>
<dbReference type="InterPro" id="IPR037045">
    <property type="entry name" value="S8pro/Inhibitor_I9_sf"/>
</dbReference>